<proteinExistence type="predicted"/>
<sequence>MQAGISTPHFSFLTEDLFQNHPHVVDHPHTIPMGLRKATTLLLNSPDDRKAFDFARGVLVVTKHLRVGSYNIKEDGTLFDQQERERRQLMIYRRCTKVLTCREVILALDKQIPCDCLAQSKARVLAQPEKYRCDHCKKILDNEAVQVCPNCSGSTSTIHFRDTMYCSRECQVAAWPVHKIWCKTYQGKATFEEYTRNMERKNFPLYHRIPGR</sequence>
<gene>
    <name evidence="6" type="ORF">SEMRO_943_G222742.1</name>
</gene>
<dbReference type="AlphaFoldDB" id="A0A9N8EBW1"/>
<dbReference type="Proteomes" id="UP001153069">
    <property type="component" value="Unassembled WGS sequence"/>
</dbReference>
<dbReference type="OrthoDB" id="432970at2759"/>
<accession>A0A9N8EBW1</accession>
<evidence type="ECO:0000313" key="7">
    <source>
        <dbReference type="Proteomes" id="UP001153069"/>
    </source>
</evidence>
<dbReference type="Pfam" id="PF01753">
    <property type="entry name" value="zf-MYND"/>
    <property type="match status" value="1"/>
</dbReference>
<dbReference type="InterPro" id="IPR002893">
    <property type="entry name" value="Znf_MYND"/>
</dbReference>
<evidence type="ECO:0000256" key="2">
    <source>
        <dbReference type="ARBA" id="ARBA00022771"/>
    </source>
</evidence>
<name>A0A9N8EBW1_9STRA</name>
<evidence type="ECO:0000259" key="5">
    <source>
        <dbReference type="PROSITE" id="PS50865"/>
    </source>
</evidence>
<evidence type="ECO:0000256" key="3">
    <source>
        <dbReference type="ARBA" id="ARBA00022833"/>
    </source>
</evidence>
<reference evidence="6" key="1">
    <citation type="submission" date="2020-06" db="EMBL/GenBank/DDBJ databases">
        <authorList>
            <consortium name="Plant Systems Biology data submission"/>
        </authorList>
    </citation>
    <scope>NUCLEOTIDE SEQUENCE</scope>
    <source>
        <strain evidence="6">D6</strain>
    </source>
</reference>
<evidence type="ECO:0000313" key="6">
    <source>
        <dbReference type="EMBL" id="CAB9518526.1"/>
    </source>
</evidence>
<keyword evidence="2 4" id="KW-0863">Zinc-finger</keyword>
<organism evidence="6 7">
    <name type="scientific">Seminavis robusta</name>
    <dbReference type="NCBI Taxonomy" id="568900"/>
    <lineage>
        <taxon>Eukaryota</taxon>
        <taxon>Sar</taxon>
        <taxon>Stramenopiles</taxon>
        <taxon>Ochrophyta</taxon>
        <taxon>Bacillariophyta</taxon>
        <taxon>Bacillariophyceae</taxon>
        <taxon>Bacillariophycidae</taxon>
        <taxon>Naviculales</taxon>
        <taxon>Naviculaceae</taxon>
        <taxon>Seminavis</taxon>
    </lineage>
</organism>
<evidence type="ECO:0000256" key="1">
    <source>
        <dbReference type="ARBA" id="ARBA00022723"/>
    </source>
</evidence>
<evidence type="ECO:0000256" key="4">
    <source>
        <dbReference type="PROSITE-ProRule" id="PRU00134"/>
    </source>
</evidence>
<dbReference type="GO" id="GO:0008270">
    <property type="term" value="F:zinc ion binding"/>
    <property type="evidence" value="ECO:0007669"/>
    <property type="project" value="UniProtKB-KW"/>
</dbReference>
<dbReference type="EMBL" id="CAICTM010000941">
    <property type="protein sequence ID" value="CAB9518526.1"/>
    <property type="molecule type" value="Genomic_DNA"/>
</dbReference>
<dbReference type="PROSITE" id="PS50865">
    <property type="entry name" value="ZF_MYND_2"/>
    <property type="match status" value="1"/>
</dbReference>
<protein>
    <recommendedName>
        <fullName evidence="5">MYND-type domain-containing protein</fullName>
    </recommendedName>
</protein>
<keyword evidence="1" id="KW-0479">Metal-binding</keyword>
<comment type="caution">
    <text evidence="6">The sequence shown here is derived from an EMBL/GenBank/DDBJ whole genome shotgun (WGS) entry which is preliminary data.</text>
</comment>
<feature type="domain" description="MYND-type" evidence="5">
    <location>
        <begin position="133"/>
        <end position="182"/>
    </location>
</feature>
<dbReference type="SUPFAM" id="SSF144232">
    <property type="entry name" value="HIT/MYND zinc finger-like"/>
    <property type="match status" value="1"/>
</dbReference>
<keyword evidence="7" id="KW-1185">Reference proteome</keyword>
<dbReference type="Gene3D" id="6.10.140.2220">
    <property type="match status" value="1"/>
</dbReference>
<keyword evidence="3" id="KW-0862">Zinc</keyword>